<accession>A0AA88QU04</accession>
<feature type="domain" description="Reverse transcriptase Ty1/copia-type" evidence="2">
    <location>
        <begin position="258"/>
        <end position="351"/>
    </location>
</feature>
<comment type="caution">
    <text evidence="3">The sequence shown here is derived from an EMBL/GenBank/DDBJ whole genome shotgun (WGS) entry which is preliminary data.</text>
</comment>
<dbReference type="EMBL" id="JAVXUO010002117">
    <property type="protein sequence ID" value="KAK2976087.1"/>
    <property type="molecule type" value="Genomic_DNA"/>
</dbReference>
<dbReference type="Pfam" id="PF14223">
    <property type="entry name" value="Retrotran_gag_2"/>
    <property type="match status" value="1"/>
</dbReference>
<proteinExistence type="predicted"/>
<dbReference type="AlphaFoldDB" id="A0AA88QU04"/>
<dbReference type="InterPro" id="IPR013103">
    <property type="entry name" value="RVT_2"/>
</dbReference>
<evidence type="ECO:0000313" key="4">
    <source>
        <dbReference type="Proteomes" id="UP001187471"/>
    </source>
</evidence>
<evidence type="ECO:0000256" key="1">
    <source>
        <dbReference type="SAM" id="MobiDB-lite"/>
    </source>
</evidence>
<protein>
    <recommendedName>
        <fullName evidence="2">Reverse transcriptase Ty1/copia-type domain-containing protein</fullName>
    </recommendedName>
</protein>
<sequence>MKTIFKSLGLWESVVEGFTEPNTVDGMIENQKNKLDEKRQKDASAFSLIQRNVTDSIFPRIMRVESAKEAWETLRNEFHGDDKVRAIKLQSLRKDLENMKMKEDETLKDYSSRFLELINQMKTHGEDISDQRIVEKILISLPKKFDPIVAVIEETKDLSTLARAKKENDRTLINLRENQVEVEDMEEEKVEIEEEAEATLDNKVEKQGVPFDVLQENSTQEDENDEDSPPNTPRADSSSSSSSTSSTPRRMRSLSDPTLYVKHQAEKGILTVALYVDDLLFTGNSEKMIKDFRKEMMKKYEMNDMGLLKHFLGMEIHQDDEGVFICQKNYAEKVLKKFRMYDCNLKATPLIVGEKLKREDGGSKVDATFYRSMVRNLLYLTATRPDIMFAASLLSRFMQAPSHFHLGATKRVLRYIQGTIDYGIMNGRSKEVKRTGFCDSDFGGCKDDMKSTSGYCFTLGSGVFSWLSKKQQSVAQSSAEAEYVSAAIATSQAIWLRRIFHDFGQKQERKTELFCDNKSAIAMAKNPVFHSRTRHIALKYHFIREAIEEGEIELEFCKSKEQVADIFTKALPRERRSTLQGEKQDRTASNEKHE</sequence>
<dbReference type="Proteomes" id="UP001187471">
    <property type="component" value="Unassembled WGS sequence"/>
</dbReference>
<dbReference type="PANTHER" id="PTHR11439">
    <property type="entry name" value="GAG-POL-RELATED RETROTRANSPOSON"/>
    <property type="match status" value="1"/>
</dbReference>
<feature type="compositionally biased region" description="Acidic residues" evidence="1">
    <location>
        <begin position="219"/>
        <end position="228"/>
    </location>
</feature>
<dbReference type="SUPFAM" id="SSF56672">
    <property type="entry name" value="DNA/RNA polymerases"/>
    <property type="match status" value="1"/>
</dbReference>
<feature type="compositionally biased region" description="Acidic residues" evidence="1">
    <location>
        <begin position="183"/>
        <end position="198"/>
    </location>
</feature>
<keyword evidence="4" id="KW-1185">Reference proteome</keyword>
<evidence type="ECO:0000313" key="3">
    <source>
        <dbReference type="EMBL" id="KAK2976087.1"/>
    </source>
</evidence>
<organism evidence="3 4">
    <name type="scientific">Escallonia rubra</name>
    <dbReference type="NCBI Taxonomy" id="112253"/>
    <lineage>
        <taxon>Eukaryota</taxon>
        <taxon>Viridiplantae</taxon>
        <taxon>Streptophyta</taxon>
        <taxon>Embryophyta</taxon>
        <taxon>Tracheophyta</taxon>
        <taxon>Spermatophyta</taxon>
        <taxon>Magnoliopsida</taxon>
        <taxon>eudicotyledons</taxon>
        <taxon>Gunneridae</taxon>
        <taxon>Pentapetalae</taxon>
        <taxon>asterids</taxon>
        <taxon>campanulids</taxon>
        <taxon>Escalloniales</taxon>
        <taxon>Escalloniaceae</taxon>
        <taxon>Escallonia</taxon>
    </lineage>
</organism>
<dbReference type="Pfam" id="PF07727">
    <property type="entry name" value="RVT_2"/>
    <property type="match status" value="1"/>
</dbReference>
<feature type="region of interest" description="Disordered" evidence="1">
    <location>
        <begin position="574"/>
        <end position="594"/>
    </location>
</feature>
<feature type="region of interest" description="Disordered" evidence="1">
    <location>
        <begin position="183"/>
        <end position="258"/>
    </location>
</feature>
<dbReference type="CDD" id="cd09272">
    <property type="entry name" value="RNase_HI_RT_Ty1"/>
    <property type="match status" value="1"/>
</dbReference>
<dbReference type="PANTHER" id="PTHR11439:SF502">
    <property type="entry name" value="SECRETED RXLR EFFECTOR PROTEIN 161-LIKE"/>
    <property type="match status" value="1"/>
</dbReference>
<gene>
    <name evidence="3" type="ORF">RJ640_009519</name>
</gene>
<reference evidence="3" key="1">
    <citation type="submission" date="2022-12" db="EMBL/GenBank/DDBJ databases">
        <title>Draft genome assemblies for two species of Escallonia (Escalloniales).</title>
        <authorList>
            <person name="Chanderbali A."/>
            <person name="Dervinis C."/>
            <person name="Anghel I."/>
            <person name="Soltis D."/>
            <person name="Soltis P."/>
            <person name="Zapata F."/>
        </authorList>
    </citation>
    <scope>NUCLEOTIDE SEQUENCE</scope>
    <source>
        <strain evidence="3">UCBG92.1500</strain>
        <tissue evidence="3">Leaf</tissue>
    </source>
</reference>
<feature type="compositionally biased region" description="Low complexity" evidence="1">
    <location>
        <begin position="237"/>
        <end position="247"/>
    </location>
</feature>
<dbReference type="InterPro" id="IPR043502">
    <property type="entry name" value="DNA/RNA_pol_sf"/>
</dbReference>
<name>A0AA88QU04_9ASTE</name>
<evidence type="ECO:0000259" key="2">
    <source>
        <dbReference type="Pfam" id="PF07727"/>
    </source>
</evidence>